<proteinExistence type="predicted"/>
<evidence type="ECO:0000259" key="3">
    <source>
        <dbReference type="Pfam" id="PF00535"/>
    </source>
</evidence>
<name>A0A1H0TYS6_SELRU</name>
<evidence type="ECO:0000313" key="5">
    <source>
        <dbReference type="Proteomes" id="UP000182412"/>
    </source>
</evidence>
<dbReference type="AlphaFoldDB" id="A0A1H0TYS6"/>
<dbReference type="PANTHER" id="PTHR22916:SF51">
    <property type="entry name" value="GLYCOSYLTRANSFERASE EPSH-RELATED"/>
    <property type="match status" value="1"/>
</dbReference>
<reference evidence="4 5" key="1">
    <citation type="submission" date="2016-10" db="EMBL/GenBank/DDBJ databases">
        <authorList>
            <person name="de Groot N.N."/>
        </authorList>
    </citation>
    <scope>NUCLEOTIDE SEQUENCE [LARGE SCALE GENOMIC DNA]</scope>
    <source>
        <strain evidence="4 5">S137</strain>
    </source>
</reference>
<feature type="domain" description="Glycosyltransferase 2-like" evidence="3">
    <location>
        <begin position="12"/>
        <end position="137"/>
    </location>
</feature>
<dbReference type="Gene3D" id="3.90.550.10">
    <property type="entry name" value="Spore Coat Polysaccharide Biosynthesis Protein SpsA, Chain A"/>
    <property type="match status" value="1"/>
</dbReference>
<dbReference type="Proteomes" id="UP000182412">
    <property type="component" value="Unassembled WGS sequence"/>
</dbReference>
<keyword evidence="2 4" id="KW-0808">Transferase</keyword>
<dbReference type="InterPro" id="IPR001173">
    <property type="entry name" value="Glyco_trans_2-like"/>
</dbReference>
<dbReference type="RefSeq" id="WP_074572993.1">
    <property type="nucleotide sequence ID" value="NZ_FNJQ01000027.1"/>
</dbReference>
<dbReference type="PANTHER" id="PTHR22916">
    <property type="entry name" value="GLYCOSYLTRANSFERASE"/>
    <property type="match status" value="1"/>
</dbReference>
<accession>A0A1H0TYS6</accession>
<dbReference type="Pfam" id="PF00535">
    <property type="entry name" value="Glycos_transf_2"/>
    <property type="match status" value="1"/>
</dbReference>
<dbReference type="GO" id="GO:0016757">
    <property type="term" value="F:glycosyltransferase activity"/>
    <property type="evidence" value="ECO:0007669"/>
    <property type="project" value="UniProtKB-KW"/>
</dbReference>
<dbReference type="CDD" id="cd00761">
    <property type="entry name" value="Glyco_tranf_GTA_type"/>
    <property type="match status" value="1"/>
</dbReference>
<evidence type="ECO:0000256" key="1">
    <source>
        <dbReference type="ARBA" id="ARBA00022676"/>
    </source>
</evidence>
<sequence>MDNKYGEKPLVSIIIPVYNVEKYIQTCLESMVTVIRKSAYENEIEIICVDDGSNDESGKICDSYALKYKNIRVYHNENQGVSRARAFGLSNANGIYVAWCDADDYFAECWYENVVNILKNNDIDGVVIGYVKKYKDKEKNFCCSIRGIQSQQEYIYLLSADDKIKSYLYIHIIKKDILDKCDIDFSLKTYEDYDLLTKVSMLIDKIYIVNKSLYYYVFRESSITNTSKPNDLFKAISVAKKRSYTYQSKSIIYSDAGYWKTLMIYCVKSACDKHESRRYQQCKRELRELMINIIFAKELNFKYKVCLLLLVVFPRRFIGYMWNALKGNLRCM</sequence>
<gene>
    <name evidence="4" type="ORF">SAMN05216366_1275</name>
</gene>
<dbReference type="SUPFAM" id="SSF53448">
    <property type="entry name" value="Nucleotide-diphospho-sugar transferases"/>
    <property type="match status" value="1"/>
</dbReference>
<dbReference type="EMBL" id="FNJQ01000027">
    <property type="protein sequence ID" value="SDP58838.1"/>
    <property type="molecule type" value="Genomic_DNA"/>
</dbReference>
<evidence type="ECO:0000256" key="2">
    <source>
        <dbReference type="ARBA" id="ARBA00022679"/>
    </source>
</evidence>
<protein>
    <submittedName>
        <fullName evidence="4">Glycosyl transferase family 2</fullName>
    </submittedName>
</protein>
<keyword evidence="1" id="KW-0328">Glycosyltransferase</keyword>
<organism evidence="4 5">
    <name type="scientific">Selenomonas ruminantium</name>
    <dbReference type="NCBI Taxonomy" id="971"/>
    <lineage>
        <taxon>Bacteria</taxon>
        <taxon>Bacillati</taxon>
        <taxon>Bacillota</taxon>
        <taxon>Negativicutes</taxon>
        <taxon>Selenomonadales</taxon>
        <taxon>Selenomonadaceae</taxon>
        <taxon>Selenomonas</taxon>
    </lineage>
</organism>
<dbReference type="InterPro" id="IPR029044">
    <property type="entry name" value="Nucleotide-diphossugar_trans"/>
</dbReference>
<evidence type="ECO:0000313" key="4">
    <source>
        <dbReference type="EMBL" id="SDP58838.1"/>
    </source>
</evidence>